<evidence type="ECO:0000256" key="2">
    <source>
        <dbReference type="ARBA" id="ARBA00022516"/>
    </source>
</evidence>
<dbReference type="Pfam" id="PF01039">
    <property type="entry name" value="Carboxyl_trans"/>
    <property type="match status" value="1"/>
</dbReference>
<keyword evidence="10 13" id="KW-0443">Lipid metabolism</keyword>
<dbReference type="EC" id="2.1.3.15" evidence="13"/>
<dbReference type="UniPathway" id="UPA00655">
    <property type="reaction ID" value="UER00711"/>
</dbReference>
<name>A0A1F5YB11_9BACT</name>
<dbReference type="GO" id="GO:0016743">
    <property type="term" value="F:carboxyl- or carbamoyltransferase activity"/>
    <property type="evidence" value="ECO:0007669"/>
    <property type="project" value="UniProtKB-UniRule"/>
</dbReference>
<dbReference type="Proteomes" id="UP000179034">
    <property type="component" value="Unassembled WGS sequence"/>
</dbReference>
<dbReference type="PANTHER" id="PTHR42995">
    <property type="entry name" value="ACETYL-COENZYME A CARBOXYLASE CARBOXYL TRANSFERASE SUBUNIT BETA, CHLOROPLASTIC"/>
    <property type="match status" value="1"/>
</dbReference>
<evidence type="ECO:0000256" key="13">
    <source>
        <dbReference type="HAMAP-Rule" id="MF_01395"/>
    </source>
</evidence>
<dbReference type="GO" id="GO:0008270">
    <property type="term" value="F:zinc ion binding"/>
    <property type="evidence" value="ECO:0007669"/>
    <property type="project" value="UniProtKB-UniRule"/>
</dbReference>
<dbReference type="NCBIfam" id="TIGR00515">
    <property type="entry name" value="accD"/>
    <property type="match status" value="1"/>
</dbReference>
<sequence length="288" mass="31671">MDWFKKERKKLIPQPKREVPDGVWVKCEGCGEIIYKKELARNLWICSKCSHHFPISSEDYLGILLDPGSFQEVYGDMRSADPLGFKDRMRYTDRLNENIRRTGKNEAVEIGTGMIDGRLVGIAVMDFQFIGGSMGCVVGEKVARCIRVSLEKKIPLITVNRSGGARMMEGILSLMQMAKTSGYLSLLAEAGVPYISIMTHPTTGGVTASYASLGDVIIAEPKALIGFAGQRVIKDTIGQDLPPGFQLSEFLLQHGMVDMIVPRSHLKETVSTLLACLSPESEGNGIQD</sequence>
<keyword evidence="4 13" id="KW-0479">Metal-binding</keyword>
<comment type="subcellular location">
    <subcellularLocation>
        <location evidence="1 13">Cytoplasm</location>
    </subcellularLocation>
</comment>
<dbReference type="PANTHER" id="PTHR42995:SF5">
    <property type="entry name" value="ACETYL-COENZYME A CARBOXYLASE CARBOXYL TRANSFERASE SUBUNIT BETA, CHLOROPLASTIC"/>
    <property type="match status" value="1"/>
</dbReference>
<comment type="catalytic activity">
    <reaction evidence="13">
        <text>N(6)-carboxybiotinyl-L-lysyl-[protein] + acetyl-CoA = N(6)-biotinyl-L-lysyl-[protein] + malonyl-CoA</text>
        <dbReference type="Rhea" id="RHEA:54728"/>
        <dbReference type="Rhea" id="RHEA-COMP:10505"/>
        <dbReference type="Rhea" id="RHEA-COMP:10506"/>
        <dbReference type="ChEBI" id="CHEBI:57288"/>
        <dbReference type="ChEBI" id="CHEBI:57384"/>
        <dbReference type="ChEBI" id="CHEBI:83144"/>
        <dbReference type="ChEBI" id="CHEBI:83145"/>
        <dbReference type="EC" id="2.1.3.15"/>
    </reaction>
</comment>
<dbReference type="Gene3D" id="3.90.226.10">
    <property type="entry name" value="2-enoyl-CoA Hydratase, Chain A, domain 1"/>
    <property type="match status" value="1"/>
</dbReference>
<dbReference type="Pfam" id="PF17848">
    <property type="entry name" value="Zn_ribbon_ACC"/>
    <property type="match status" value="1"/>
</dbReference>
<comment type="pathway">
    <text evidence="13">Lipid metabolism; malonyl-CoA biosynthesis; malonyl-CoA from acetyl-CoA: step 1/1.</text>
</comment>
<evidence type="ECO:0000256" key="7">
    <source>
        <dbReference type="ARBA" id="ARBA00022832"/>
    </source>
</evidence>
<dbReference type="InterPro" id="IPR034733">
    <property type="entry name" value="AcCoA_carboxyl_beta"/>
</dbReference>
<dbReference type="InterPro" id="IPR041010">
    <property type="entry name" value="Znf-ACC"/>
</dbReference>
<dbReference type="PROSITE" id="PS50980">
    <property type="entry name" value="COA_CT_NTER"/>
    <property type="match status" value="1"/>
</dbReference>
<evidence type="ECO:0000259" key="14">
    <source>
        <dbReference type="PROSITE" id="PS50980"/>
    </source>
</evidence>
<comment type="cofactor">
    <cofactor evidence="13">
        <name>Zn(2+)</name>
        <dbReference type="ChEBI" id="CHEBI:29105"/>
    </cofactor>
    <text evidence="13">Binds 1 zinc ion per subunit.</text>
</comment>
<evidence type="ECO:0000313" key="15">
    <source>
        <dbReference type="EMBL" id="OGF97202.1"/>
    </source>
</evidence>
<keyword evidence="6 13" id="KW-0863">Zinc-finger</keyword>
<evidence type="ECO:0000256" key="6">
    <source>
        <dbReference type="ARBA" id="ARBA00022771"/>
    </source>
</evidence>
<feature type="binding site" evidence="13">
    <location>
        <position position="46"/>
    </location>
    <ligand>
        <name>Zn(2+)</name>
        <dbReference type="ChEBI" id="CHEBI:29105"/>
    </ligand>
</feature>
<evidence type="ECO:0000256" key="8">
    <source>
        <dbReference type="ARBA" id="ARBA00022833"/>
    </source>
</evidence>
<dbReference type="PRINTS" id="PR01070">
    <property type="entry name" value="ACCCTRFRASEB"/>
</dbReference>
<feature type="domain" description="CoA carboxyltransferase N-terminal" evidence="14">
    <location>
        <begin position="23"/>
        <end position="288"/>
    </location>
</feature>
<reference evidence="15 16" key="1">
    <citation type="journal article" date="2016" name="Nat. Commun.">
        <title>Thousands of microbial genomes shed light on interconnected biogeochemical processes in an aquifer system.</title>
        <authorList>
            <person name="Anantharaman K."/>
            <person name="Brown C.T."/>
            <person name="Hug L.A."/>
            <person name="Sharon I."/>
            <person name="Castelle C.J."/>
            <person name="Probst A.J."/>
            <person name="Thomas B.C."/>
            <person name="Singh A."/>
            <person name="Wilkins M.J."/>
            <person name="Karaoz U."/>
            <person name="Brodie E.L."/>
            <person name="Williams K.H."/>
            <person name="Hubbard S.S."/>
            <person name="Banfield J.F."/>
        </authorList>
    </citation>
    <scope>NUCLEOTIDE SEQUENCE [LARGE SCALE GENOMIC DNA]</scope>
</reference>
<keyword evidence="8 13" id="KW-0862">Zinc</keyword>
<dbReference type="SUPFAM" id="SSF52096">
    <property type="entry name" value="ClpP/crotonase"/>
    <property type="match status" value="1"/>
</dbReference>
<evidence type="ECO:0000256" key="11">
    <source>
        <dbReference type="ARBA" id="ARBA00023160"/>
    </source>
</evidence>
<keyword evidence="9 13" id="KW-0067">ATP-binding</keyword>
<evidence type="ECO:0000256" key="9">
    <source>
        <dbReference type="ARBA" id="ARBA00022840"/>
    </source>
</evidence>
<dbReference type="GO" id="GO:0003989">
    <property type="term" value="F:acetyl-CoA carboxylase activity"/>
    <property type="evidence" value="ECO:0007669"/>
    <property type="project" value="InterPro"/>
</dbReference>
<dbReference type="InterPro" id="IPR011762">
    <property type="entry name" value="COA_CT_N"/>
</dbReference>
<dbReference type="InterPro" id="IPR029045">
    <property type="entry name" value="ClpP/crotonase-like_dom_sf"/>
</dbReference>
<comment type="function">
    <text evidence="12 13">Component of the acetyl coenzyme A carboxylase (ACC) complex. Biotin carboxylase (BC) catalyzes the carboxylation of biotin on its carrier protein (BCCP) and then the CO(2) group is transferred by the transcarboxylase to acetyl-CoA to form malonyl-CoA.</text>
</comment>
<dbReference type="GO" id="GO:0005524">
    <property type="term" value="F:ATP binding"/>
    <property type="evidence" value="ECO:0007669"/>
    <property type="project" value="UniProtKB-KW"/>
</dbReference>
<feature type="binding site" evidence="13">
    <location>
        <position position="27"/>
    </location>
    <ligand>
        <name>Zn(2+)</name>
        <dbReference type="ChEBI" id="CHEBI:29105"/>
    </ligand>
</feature>
<dbReference type="GO" id="GO:0006633">
    <property type="term" value="P:fatty acid biosynthetic process"/>
    <property type="evidence" value="ECO:0007669"/>
    <property type="project" value="UniProtKB-KW"/>
</dbReference>
<evidence type="ECO:0000256" key="10">
    <source>
        <dbReference type="ARBA" id="ARBA00023098"/>
    </source>
</evidence>
<keyword evidence="11 13" id="KW-0275">Fatty acid biosynthesis</keyword>
<dbReference type="GO" id="GO:0009317">
    <property type="term" value="C:acetyl-CoA carboxylase complex"/>
    <property type="evidence" value="ECO:0007669"/>
    <property type="project" value="InterPro"/>
</dbReference>
<dbReference type="InterPro" id="IPR000438">
    <property type="entry name" value="Acetyl_CoA_COase_Trfase_b_su"/>
</dbReference>
<feature type="zinc finger region" description="C4-type" evidence="13">
    <location>
        <begin position="27"/>
        <end position="49"/>
    </location>
</feature>
<comment type="similarity">
    <text evidence="13">Belongs to the AccD/PCCB family.</text>
</comment>
<evidence type="ECO:0000313" key="16">
    <source>
        <dbReference type="Proteomes" id="UP000179034"/>
    </source>
</evidence>
<evidence type="ECO:0000256" key="5">
    <source>
        <dbReference type="ARBA" id="ARBA00022741"/>
    </source>
</evidence>
<gene>
    <name evidence="13" type="primary">accD</name>
    <name evidence="15" type="ORF">A2Z06_01260</name>
</gene>
<feature type="binding site" evidence="13">
    <location>
        <position position="30"/>
    </location>
    <ligand>
        <name>Zn(2+)</name>
        <dbReference type="ChEBI" id="CHEBI:29105"/>
    </ligand>
</feature>
<dbReference type="EMBL" id="MFIW01000093">
    <property type="protein sequence ID" value="OGF97202.1"/>
    <property type="molecule type" value="Genomic_DNA"/>
</dbReference>
<keyword evidence="5 13" id="KW-0547">Nucleotide-binding</keyword>
<dbReference type="GO" id="GO:2001295">
    <property type="term" value="P:malonyl-CoA biosynthetic process"/>
    <property type="evidence" value="ECO:0007669"/>
    <property type="project" value="UniProtKB-UniRule"/>
</dbReference>
<evidence type="ECO:0000256" key="4">
    <source>
        <dbReference type="ARBA" id="ARBA00022723"/>
    </source>
</evidence>
<protein>
    <recommendedName>
        <fullName evidence="13">Acetyl-coenzyme A carboxylase carboxyl transferase subunit beta</fullName>
        <shortName evidence="13">ACCase subunit beta</shortName>
        <shortName evidence="13">Acetyl-CoA carboxylase carboxyltransferase subunit beta</shortName>
        <ecNumber evidence="13">2.1.3.15</ecNumber>
    </recommendedName>
</protein>
<keyword evidence="13" id="KW-0963">Cytoplasm</keyword>
<dbReference type="HAMAP" id="MF_01395">
    <property type="entry name" value="AcetylCoA_CT_beta"/>
    <property type="match status" value="1"/>
</dbReference>
<organism evidence="15 16">
    <name type="scientific">Candidatus Glassbacteria bacterium RBG_16_58_8</name>
    <dbReference type="NCBI Taxonomy" id="1817866"/>
    <lineage>
        <taxon>Bacteria</taxon>
        <taxon>Candidatus Glassiibacteriota</taxon>
    </lineage>
</organism>
<keyword evidence="2 13" id="KW-0444">Lipid biosynthesis</keyword>
<comment type="subunit">
    <text evidence="13">Acetyl-CoA carboxylase is a heterohexamer composed of biotin carboxyl carrier protein (AccB), biotin carboxylase (AccC) and two subunits each of ACCase subunit alpha (AccA) and ACCase subunit beta (AccD).</text>
</comment>
<accession>A0A1F5YB11</accession>
<dbReference type="AlphaFoldDB" id="A0A1F5YB11"/>
<keyword evidence="3 13" id="KW-0808">Transferase</keyword>
<proteinExistence type="inferred from homology"/>
<comment type="caution">
    <text evidence="15">The sequence shown here is derived from an EMBL/GenBank/DDBJ whole genome shotgun (WGS) entry which is preliminary data.</text>
</comment>
<feature type="binding site" evidence="13">
    <location>
        <position position="49"/>
    </location>
    <ligand>
        <name>Zn(2+)</name>
        <dbReference type="ChEBI" id="CHEBI:29105"/>
    </ligand>
</feature>
<keyword evidence="7 13" id="KW-0276">Fatty acid metabolism</keyword>
<evidence type="ECO:0000256" key="3">
    <source>
        <dbReference type="ARBA" id="ARBA00022679"/>
    </source>
</evidence>
<evidence type="ECO:0000256" key="12">
    <source>
        <dbReference type="ARBA" id="ARBA00025280"/>
    </source>
</evidence>
<evidence type="ECO:0000256" key="1">
    <source>
        <dbReference type="ARBA" id="ARBA00004496"/>
    </source>
</evidence>